<dbReference type="PROSITE" id="PS50011">
    <property type="entry name" value="PROTEIN_KINASE_DOM"/>
    <property type="match status" value="1"/>
</dbReference>
<feature type="binding site" evidence="3">
    <location>
        <position position="122"/>
    </location>
    <ligand>
        <name>ATP</name>
        <dbReference type="ChEBI" id="CHEBI:30616"/>
    </ligand>
</feature>
<dbReference type="PROSITE" id="PS00107">
    <property type="entry name" value="PROTEIN_KINASE_ATP"/>
    <property type="match status" value="1"/>
</dbReference>
<evidence type="ECO:0000256" key="2">
    <source>
        <dbReference type="ARBA" id="ARBA00022840"/>
    </source>
</evidence>
<evidence type="ECO:0000313" key="7">
    <source>
        <dbReference type="Proteomes" id="UP001316803"/>
    </source>
</evidence>
<evidence type="ECO:0000259" key="5">
    <source>
        <dbReference type="PROSITE" id="PS50011"/>
    </source>
</evidence>
<organism evidence="6 7">
    <name type="scientific">Knufia fluminis</name>
    <dbReference type="NCBI Taxonomy" id="191047"/>
    <lineage>
        <taxon>Eukaryota</taxon>
        <taxon>Fungi</taxon>
        <taxon>Dikarya</taxon>
        <taxon>Ascomycota</taxon>
        <taxon>Pezizomycotina</taxon>
        <taxon>Eurotiomycetes</taxon>
        <taxon>Chaetothyriomycetidae</taxon>
        <taxon>Chaetothyriales</taxon>
        <taxon>Trichomeriaceae</taxon>
        <taxon>Knufia</taxon>
    </lineage>
</organism>
<evidence type="ECO:0000256" key="3">
    <source>
        <dbReference type="PROSITE-ProRule" id="PRU10141"/>
    </source>
</evidence>
<dbReference type="InterPro" id="IPR008984">
    <property type="entry name" value="SMAD_FHA_dom_sf"/>
</dbReference>
<feature type="compositionally biased region" description="Basic and acidic residues" evidence="4">
    <location>
        <begin position="134"/>
        <end position="143"/>
    </location>
</feature>
<evidence type="ECO:0000256" key="4">
    <source>
        <dbReference type="SAM" id="MobiDB-lite"/>
    </source>
</evidence>
<feature type="compositionally biased region" description="Basic and acidic residues" evidence="4">
    <location>
        <begin position="623"/>
        <end position="637"/>
    </location>
</feature>
<gene>
    <name evidence="6" type="ORF">OHC33_004364</name>
</gene>
<feature type="region of interest" description="Disordered" evidence="4">
    <location>
        <begin position="134"/>
        <end position="153"/>
    </location>
</feature>
<dbReference type="PANTHER" id="PTHR24347">
    <property type="entry name" value="SERINE/THREONINE-PROTEIN KINASE"/>
    <property type="match status" value="1"/>
</dbReference>
<dbReference type="PROSITE" id="PS00108">
    <property type="entry name" value="PROTEIN_KINASE_ST"/>
    <property type="match status" value="1"/>
</dbReference>
<feature type="region of interest" description="Disordered" evidence="4">
    <location>
        <begin position="617"/>
        <end position="637"/>
    </location>
</feature>
<dbReference type="Gene3D" id="3.30.200.20">
    <property type="entry name" value="Phosphorylase Kinase, domain 1"/>
    <property type="match status" value="2"/>
</dbReference>
<protein>
    <recommendedName>
        <fullName evidence="5">Protein kinase domain-containing protein</fullName>
    </recommendedName>
</protein>
<evidence type="ECO:0000313" key="6">
    <source>
        <dbReference type="EMBL" id="KAK5954641.1"/>
    </source>
</evidence>
<dbReference type="AlphaFoldDB" id="A0AAN8FAL1"/>
<reference evidence="6 7" key="1">
    <citation type="submission" date="2022-12" db="EMBL/GenBank/DDBJ databases">
        <title>Genomic features and morphological characterization of a novel Knufia sp. strain isolated from spacecraft assembly facility.</title>
        <authorList>
            <person name="Teixeira M."/>
            <person name="Chander A.M."/>
            <person name="Stajich J.E."/>
            <person name="Venkateswaran K."/>
        </authorList>
    </citation>
    <scope>NUCLEOTIDE SEQUENCE [LARGE SCALE GENOMIC DNA]</scope>
    <source>
        <strain evidence="6 7">FJI-L2-BK-P2</strain>
    </source>
</reference>
<dbReference type="Proteomes" id="UP001316803">
    <property type="component" value="Unassembled WGS sequence"/>
</dbReference>
<keyword evidence="2 3" id="KW-0067">ATP-binding</keyword>
<proteinExistence type="predicted"/>
<accession>A0AAN8FAL1</accession>
<sequence>MSHKHLRVYVIVFEDDDAEGEPLVYAEDLSRNGCHWNGSLMGKKSDAFLLSDGDRLRLTSQTSLVFQASIADERNRFDLIQEREMQTFCDKYVLTDRLLGSGAFGSVFMAVEQTSRTQLACKVVDLRHIGRTREQFQSHHEPRPPPTSRAKSELRQVRVWADKQKRQIPLEKKFNSYMREFEIISSISHANIIALDKVFITDNSIYIFQDLITAGDLFSYVESKNHNLLEVEAAVIIRQALIAVQYLHERNIAHRDIKPENVMLTSLGTGARVVLTDFGSARHILPMQRATTFAGTEEYGAPEMMNQRSKFFSNSKKAPGYSLSIDMWSLGTISALLLAGFRAFDNPDGQHSSTLARKAELSRLEDDRRWRNLGERPKNFVRRLLVLEEDQRLTAKQALEHPWFTNQMHRTNFEELYQRTIKNWRPRIPNVPLVEFIQGQCREVKWFESSQKVLEEQRPTRSHSLTPAEPPYKPFYRKVYDKTGLWPPKRKRGYGMSEEQERAVEQWNEAMSGSSSPSRAVHESLHDRFKQPGKLFSVPTNLSRKEMATSDGRLQLRACKRGSEDGQKDLDLPMARLSSETLQDTLQRETKSIIHPMSSFRSDLLCRATKNTSKFTALSAPVEHPRTDIKDSRKSDTPCKAQAWSLNVKSRSKLRSRSMSEARDTTTPSKLQGRSVFDIDEEYGLDKENRAQTPREARDSVLRAALEETMVSPHGAHLRLAVE</sequence>
<dbReference type="InterPro" id="IPR011009">
    <property type="entry name" value="Kinase-like_dom_sf"/>
</dbReference>
<feature type="domain" description="Protein kinase" evidence="5">
    <location>
        <begin position="93"/>
        <end position="404"/>
    </location>
</feature>
<comment type="caution">
    <text evidence="6">The sequence shown here is derived from an EMBL/GenBank/DDBJ whole genome shotgun (WGS) entry which is preliminary data.</text>
</comment>
<dbReference type="Gene3D" id="1.10.510.10">
    <property type="entry name" value="Transferase(Phosphotransferase) domain 1"/>
    <property type="match status" value="1"/>
</dbReference>
<dbReference type="Pfam" id="PF00069">
    <property type="entry name" value="Pkinase"/>
    <property type="match status" value="1"/>
</dbReference>
<dbReference type="InterPro" id="IPR017441">
    <property type="entry name" value="Protein_kinase_ATP_BS"/>
</dbReference>
<dbReference type="Gene3D" id="2.60.200.20">
    <property type="match status" value="1"/>
</dbReference>
<dbReference type="GO" id="GO:0004672">
    <property type="term" value="F:protein kinase activity"/>
    <property type="evidence" value="ECO:0007669"/>
    <property type="project" value="InterPro"/>
</dbReference>
<keyword evidence="7" id="KW-1185">Reference proteome</keyword>
<dbReference type="EMBL" id="JAKLMC020000008">
    <property type="protein sequence ID" value="KAK5954641.1"/>
    <property type="molecule type" value="Genomic_DNA"/>
</dbReference>
<dbReference type="InterPro" id="IPR000719">
    <property type="entry name" value="Prot_kinase_dom"/>
</dbReference>
<feature type="region of interest" description="Disordered" evidence="4">
    <location>
        <begin position="650"/>
        <end position="674"/>
    </location>
</feature>
<dbReference type="SUPFAM" id="SSF49879">
    <property type="entry name" value="SMAD/FHA domain"/>
    <property type="match status" value="1"/>
</dbReference>
<dbReference type="SMART" id="SM00220">
    <property type="entry name" value="S_TKc"/>
    <property type="match status" value="1"/>
</dbReference>
<dbReference type="SUPFAM" id="SSF56112">
    <property type="entry name" value="Protein kinase-like (PK-like)"/>
    <property type="match status" value="1"/>
</dbReference>
<name>A0AAN8FAL1_9EURO</name>
<evidence type="ECO:0000256" key="1">
    <source>
        <dbReference type="ARBA" id="ARBA00022741"/>
    </source>
</evidence>
<keyword evidence="1 3" id="KW-0547">Nucleotide-binding</keyword>
<dbReference type="GO" id="GO:0005524">
    <property type="term" value="F:ATP binding"/>
    <property type="evidence" value="ECO:0007669"/>
    <property type="project" value="UniProtKB-UniRule"/>
</dbReference>
<dbReference type="InterPro" id="IPR008271">
    <property type="entry name" value="Ser/Thr_kinase_AS"/>
</dbReference>